<dbReference type="OrthoDB" id="1364128at2"/>
<dbReference type="Gene3D" id="3.30.530.20">
    <property type="match status" value="1"/>
</dbReference>
<dbReference type="InterPro" id="IPR023393">
    <property type="entry name" value="START-like_dom_sf"/>
</dbReference>
<dbReference type="SUPFAM" id="SSF55961">
    <property type="entry name" value="Bet v1-like"/>
    <property type="match status" value="1"/>
</dbReference>
<dbReference type="Pfam" id="PF10604">
    <property type="entry name" value="Polyketide_cyc2"/>
    <property type="match status" value="1"/>
</dbReference>
<dbReference type="InterPro" id="IPR019587">
    <property type="entry name" value="Polyketide_cyclase/dehydratase"/>
</dbReference>
<proteinExistence type="predicted"/>
<reference evidence="1 2" key="1">
    <citation type="submission" date="2015-09" db="EMBL/GenBank/DDBJ databases">
        <authorList>
            <consortium name="Swine Surveillance"/>
        </authorList>
    </citation>
    <scope>NUCLEOTIDE SEQUENCE [LARGE SCALE GENOMIC DNA]</scope>
    <source>
        <strain evidence="1 2">CECT 4357</strain>
    </source>
</reference>
<sequence length="152" mass="16723">MRLLAKNTTAIARSSDLVWQVIIEVEDWPKWTPTVTKAVRLDTGPFGAGSAVNLKQPAQLETTWRVTSFNDGHAFTWKAKTYGIPMVAGHEIIETPLGSDSIMTIHVSGFAAFALWPLLKVIVGRAIALENRSLKAWCETLDDRSHAAPPND</sequence>
<evidence type="ECO:0000313" key="2">
    <source>
        <dbReference type="Proteomes" id="UP000051587"/>
    </source>
</evidence>
<dbReference type="AlphaFoldDB" id="A0A0P1F7A5"/>
<evidence type="ECO:0000313" key="1">
    <source>
        <dbReference type="EMBL" id="CUH63755.1"/>
    </source>
</evidence>
<dbReference type="EMBL" id="CYSA01000010">
    <property type="protein sequence ID" value="CUH63755.1"/>
    <property type="molecule type" value="Genomic_DNA"/>
</dbReference>
<dbReference type="RefSeq" id="WP_058261660.1">
    <property type="nucleotide sequence ID" value="NZ_CP051181.1"/>
</dbReference>
<keyword evidence="2" id="KW-1185">Reference proteome</keyword>
<name>A0A0P1F7A5_THAGE</name>
<dbReference type="Proteomes" id="UP000051587">
    <property type="component" value="Unassembled WGS sequence"/>
</dbReference>
<organism evidence="1 2">
    <name type="scientific">Thalassovita gelatinovora</name>
    <name type="common">Thalassobius gelatinovorus</name>
    <dbReference type="NCBI Taxonomy" id="53501"/>
    <lineage>
        <taxon>Bacteria</taxon>
        <taxon>Pseudomonadati</taxon>
        <taxon>Pseudomonadota</taxon>
        <taxon>Alphaproteobacteria</taxon>
        <taxon>Rhodobacterales</taxon>
        <taxon>Roseobacteraceae</taxon>
        <taxon>Thalassovita</taxon>
    </lineage>
</organism>
<accession>A0A0P1F7A5</accession>
<protein>
    <submittedName>
        <fullName evidence="1">Polyketide cyclase / dehydrase and lipid transport</fullName>
    </submittedName>
</protein>
<dbReference type="STRING" id="53501.SAMN04488043_11281"/>
<gene>
    <name evidence="1" type="ORF">TG4357_00871</name>
</gene>